<dbReference type="GO" id="GO:0004425">
    <property type="term" value="F:indole-3-glycerol-phosphate synthase activity"/>
    <property type="evidence" value="ECO:0007669"/>
    <property type="project" value="UniProtKB-EC"/>
</dbReference>
<evidence type="ECO:0000256" key="2">
    <source>
        <dbReference type="ARBA" id="ARBA00004696"/>
    </source>
</evidence>
<dbReference type="Proteomes" id="UP001259982">
    <property type="component" value="Unassembled WGS sequence"/>
</dbReference>
<dbReference type="RefSeq" id="WP_311656772.1">
    <property type="nucleotide sequence ID" value="NZ_JAVRHY010000001.1"/>
</dbReference>
<dbReference type="Gene3D" id="3.20.20.70">
    <property type="entry name" value="Aldolase class I"/>
    <property type="match status" value="1"/>
</dbReference>
<dbReference type="HAMAP" id="MF_00134_B">
    <property type="entry name" value="IGPS_B"/>
    <property type="match status" value="1"/>
</dbReference>
<organism evidence="10 11">
    <name type="scientific">Spectribacter acetivorans</name>
    <dbReference type="NCBI Taxonomy" id="3075603"/>
    <lineage>
        <taxon>Bacteria</taxon>
        <taxon>Pseudomonadati</taxon>
        <taxon>Pseudomonadota</taxon>
        <taxon>Gammaproteobacteria</taxon>
        <taxon>Salinisphaerales</taxon>
        <taxon>Salinisphaeraceae</taxon>
        <taxon>Spectribacter</taxon>
    </lineage>
</organism>
<dbReference type="NCBIfam" id="NF001377">
    <property type="entry name" value="PRK00278.2-4"/>
    <property type="match status" value="1"/>
</dbReference>
<keyword evidence="4 8" id="KW-0210">Decarboxylase</keyword>
<evidence type="ECO:0000256" key="5">
    <source>
        <dbReference type="ARBA" id="ARBA00022822"/>
    </source>
</evidence>
<comment type="pathway">
    <text evidence="2 8">Amino-acid biosynthesis; L-tryptophan biosynthesis; L-tryptophan from chorismate: step 4/5.</text>
</comment>
<evidence type="ECO:0000256" key="3">
    <source>
        <dbReference type="ARBA" id="ARBA00022605"/>
    </source>
</evidence>
<dbReference type="SUPFAM" id="SSF51366">
    <property type="entry name" value="Ribulose-phoshate binding barrel"/>
    <property type="match status" value="1"/>
</dbReference>
<name>A0ABU3B3X3_9GAMM</name>
<accession>A0ABU3B3X3</accession>
<dbReference type="EC" id="4.1.1.48" evidence="8"/>
<sequence length="260" mass="27632">MSDVLTRILATKRAEIAALPAVDVLAEQAAAAPAPRGFARQLHQAADARGMAVIAEIKKASPSKGVIREDFDPAWLAGCYADGGAACLSVLTDREYFQGAPEYLAAARAACDLPVLRKDFVIDSRQVLEARAMGADAVLLIVAALDDADLRALSVQALDLGMDVLVEAHDGEELARALTLDERCLLGINNRDLRTFHTSLDVSIALRDTVPADRLLISESGIHTRGDLARLRGADIRAVLIGESLMRQPDPGHALAGLLA</sequence>
<dbReference type="InterPro" id="IPR013785">
    <property type="entry name" value="Aldolase_TIM"/>
</dbReference>
<evidence type="ECO:0000313" key="10">
    <source>
        <dbReference type="EMBL" id="MDT0617155.1"/>
    </source>
</evidence>
<dbReference type="PANTHER" id="PTHR22854:SF2">
    <property type="entry name" value="INDOLE-3-GLYCEROL-PHOSPHATE SYNTHASE"/>
    <property type="match status" value="1"/>
</dbReference>
<comment type="caution">
    <text evidence="10">The sequence shown here is derived from an EMBL/GenBank/DDBJ whole genome shotgun (WGS) entry which is preliminary data.</text>
</comment>
<evidence type="ECO:0000259" key="9">
    <source>
        <dbReference type="Pfam" id="PF00218"/>
    </source>
</evidence>
<keyword evidence="3 8" id="KW-0028">Amino-acid biosynthesis</keyword>
<evidence type="ECO:0000256" key="1">
    <source>
        <dbReference type="ARBA" id="ARBA00001633"/>
    </source>
</evidence>
<evidence type="ECO:0000256" key="6">
    <source>
        <dbReference type="ARBA" id="ARBA00023141"/>
    </source>
</evidence>
<comment type="catalytic activity">
    <reaction evidence="1 8">
        <text>1-(2-carboxyphenylamino)-1-deoxy-D-ribulose 5-phosphate + H(+) = (1S,2R)-1-C-(indol-3-yl)glycerol 3-phosphate + CO2 + H2O</text>
        <dbReference type="Rhea" id="RHEA:23476"/>
        <dbReference type="ChEBI" id="CHEBI:15377"/>
        <dbReference type="ChEBI" id="CHEBI:15378"/>
        <dbReference type="ChEBI" id="CHEBI:16526"/>
        <dbReference type="ChEBI" id="CHEBI:58613"/>
        <dbReference type="ChEBI" id="CHEBI:58866"/>
        <dbReference type="EC" id="4.1.1.48"/>
    </reaction>
</comment>
<keyword evidence="11" id="KW-1185">Reference proteome</keyword>
<dbReference type="EMBL" id="JAVRHY010000001">
    <property type="protein sequence ID" value="MDT0617155.1"/>
    <property type="molecule type" value="Genomic_DNA"/>
</dbReference>
<dbReference type="InterPro" id="IPR045186">
    <property type="entry name" value="Indole-3-glycerol_P_synth"/>
</dbReference>
<evidence type="ECO:0000256" key="4">
    <source>
        <dbReference type="ARBA" id="ARBA00022793"/>
    </source>
</evidence>
<dbReference type="InterPro" id="IPR011060">
    <property type="entry name" value="RibuloseP-bd_barrel"/>
</dbReference>
<keyword evidence="7 8" id="KW-0456">Lyase</keyword>
<feature type="domain" description="Indole-3-glycerol phosphate synthase" evidence="9">
    <location>
        <begin position="5"/>
        <end position="255"/>
    </location>
</feature>
<protein>
    <recommendedName>
        <fullName evidence="8">Indole-3-glycerol phosphate synthase</fullName>
        <shortName evidence="8">IGPS</shortName>
        <ecNumber evidence="8">4.1.1.48</ecNumber>
    </recommendedName>
</protein>
<proteinExistence type="inferred from homology"/>
<dbReference type="NCBIfam" id="NF001373">
    <property type="entry name" value="PRK00278.1-6"/>
    <property type="match status" value="1"/>
</dbReference>
<gene>
    <name evidence="8 10" type="primary">trpC</name>
    <name evidence="10" type="ORF">RM531_01570</name>
</gene>
<evidence type="ECO:0000256" key="8">
    <source>
        <dbReference type="HAMAP-Rule" id="MF_00134"/>
    </source>
</evidence>
<dbReference type="InterPro" id="IPR013798">
    <property type="entry name" value="Indole-3-glycerol_P_synth_dom"/>
</dbReference>
<dbReference type="PANTHER" id="PTHR22854">
    <property type="entry name" value="TRYPTOPHAN BIOSYNTHESIS PROTEIN"/>
    <property type="match status" value="1"/>
</dbReference>
<dbReference type="Pfam" id="PF00218">
    <property type="entry name" value="IGPS"/>
    <property type="match status" value="1"/>
</dbReference>
<dbReference type="PROSITE" id="PS00614">
    <property type="entry name" value="IGPS"/>
    <property type="match status" value="1"/>
</dbReference>
<evidence type="ECO:0000313" key="11">
    <source>
        <dbReference type="Proteomes" id="UP001259982"/>
    </source>
</evidence>
<comment type="similarity">
    <text evidence="8">Belongs to the TrpC family.</text>
</comment>
<dbReference type="InterPro" id="IPR001468">
    <property type="entry name" value="Indole-3-GlycerolPSynthase_CS"/>
</dbReference>
<keyword evidence="6 8" id="KW-0057">Aromatic amino acid biosynthesis</keyword>
<keyword evidence="5 8" id="KW-0822">Tryptophan biosynthesis</keyword>
<evidence type="ECO:0000256" key="7">
    <source>
        <dbReference type="ARBA" id="ARBA00023239"/>
    </source>
</evidence>
<dbReference type="CDD" id="cd00331">
    <property type="entry name" value="IGPS"/>
    <property type="match status" value="1"/>
</dbReference>
<reference evidence="10 11" key="1">
    <citation type="submission" date="2023-09" db="EMBL/GenBank/DDBJ databases">
        <authorList>
            <person name="Rey-Velasco X."/>
        </authorList>
    </citation>
    <scope>NUCLEOTIDE SEQUENCE [LARGE SCALE GENOMIC DNA]</scope>
    <source>
        <strain evidence="10 11">P385</strain>
    </source>
</reference>